<evidence type="ECO:0000259" key="2">
    <source>
        <dbReference type="Pfam" id="PF02836"/>
    </source>
</evidence>
<accession>A0AAW7X205</accession>
<dbReference type="Proteomes" id="UP001169760">
    <property type="component" value="Unassembled WGS sequence"/>
</dbReference>
<dbReference type="EMBL" id="JAUOPB010000002">
    <property type="protein sequence ID" value="MDO6421374.1"/>
    <property type="molecule type" value="Genomic_DNA"/>
</dbReference>
<organism evidence="3 4">
    <name type="scientific">Saccharophagus degradans</name>
    <dbReference type="NCBI Taxonomy" id="86304"/>
    <lineage>
        <taxon>Bacteria</taxon>
        <taxon>Pseudomonadati</taxon>
        <taxon>Pseudomonadota</taxon>
        <taxon>Gammaproteobacteria</taxon>
        <taxon>Cellvibrionales</taxon>
        <taxon>Cellvibrionaceae</taxon>
        <taxon>Saccharophagus</taxon>
    </lineage>
</organism>
<feature type="domain" description="Glycoside hydrolase family 2 catalytic" evidence="2">
    <location>
        <begin position="73"/>
        <end position="247"/>
    </location>
</feature>
<dbReference type="RefSeq" id="WP_303490797.1">
    <property type="nucleotide sequence ID" value="NZ_JAUOPB010000002.1"/>
</dbReference>
<proteinExistence type="predicted"/>
<evidence type="ECO:0000313" key="3">
    <source>
        <dbReference type="EMBL" id="MDO6421374.1"/>
    </source>
</evidence>
<name>A0AAW7X205_9GAMM</name>
<feature type="chain" id="PRO_5043364485" evidence="1">
    <location>
        <begin position="35"/>
        <end position="454"/>
    </location>
</feature>
<sequence length="454" mass="50174">MAHFLKYFVCNPINIVQRFIVGAVLAICTSHVFAAASTVDIVKAPEGFQLSVNKVPFVANGVGLGYQNEEQVRALKQAGGNSFRTWSTRSIEKELALAEELGLMIAVGIETGKELQGFDYNNKAEVDKQFARVAAIVEKYKNHPNVLCWVIANEPNLLFDDKGGLADVNPKVYKALGDIIDHIHKVDPNHPVTFTFAGAMKKHIDTALTYAPNIDFISVQLYGELEGLGETINALNIDKPFMVTEFGPKGHWETEATSWGREIEEPSAIKAAGMAERMQKAIINDATGKVIGSYAFLWGQKQERTPTWYGMFNAGGERTARVDELTRIWTGAYPENRAPLSYSITVNNLAPSESVYLKSSAKATAKVVVSDPDGDKLEHKWYFMKEVSVRSQGGHHEEEPETLPVNILSAKAGEDYIEIEFTAPSDVGEYRLFSYSYDGNNSVANSNFPFMVAK</sequence>
<dbReference type="SUPFAM" id="SSF51445">
    <property type="entry name" value="(Trans)glycosidases"/>
    <property type="match status" value="1"/>
</dbReference>
<dbReference type="Pfam" id="PF02836">
    <property type="entry name" value="Glyco_hydro_2_C"/>
    <property type="match status" value="1"/>
</dbReference>
<dbReference type="GO" id="GO:0005975">
    <property type="term" value="P:carbohydrate metabolic process"/>
    <property type="evidence" value="ECO:0007669"/>
    <property type="project" value="InterPro"/>
</dbReference>
<evidence type="ECO:0000256" key="1">
    <source>
        <dbReference type="SAM" id="SignalP"/>
    </source>
</evidence>
<dbReference type="InterPro" id="IPR017853">
    <property type="entry name" value="GH"/>
</dbReference>
<keyword evidence="1" id="KW-0732">Signal</keyword>
<comment type="caution">
    <text evidence="3">The sequence shown here is derived from an EMBL/GenBank/DDBJ whole genome shotgun (WGS) entry which is preliminary data.</text>
</comment>
<evidence type="ECO:0000313" key="4">
    <source>
        <dbReference type="Proteomes" id="UP001169760"/>
    </source>
</evidence>
<dbReference type="InterPro" id="IPR006103">
    <property type="entry name" value="Glyco_hydro_2_cat"/>
</dbReference>
<feature type="signal peptide" evidence="1">
    <location>
        <begin position="1"/>
        <end position="34"/>
    </location>
</feature>
<dbReference type="Gene3D" id="3.20.20.80">
    <property type="entry name" value="Glycosidases"/>
    <property type="match status" value="1"/>
</dbReference>
<keyword evidence="3" id="KW-0378">Hydrolase</keyword>
<dbReference type="GO" id="GO:0004553">
    <property type="term" value="F:hydrolase activity, hydrolyzing O-glycosyl compounds"/>
    <property type="evidence" value="ECO:0007669"/>
    <property type="project" value="InterPro"/>
</dbReference>
<protein>
    <submittedName>
        <fullName evidence="3">Glycoside hydrolase family 2 TIM barrel-domain containing protein</fullName>
    </submittedName>
</protein>
<reference evidence="3" key="1">
    <citation type="submission" date="2023-07" db="EMBL/GenBank/DDBJ databases">
        <title>Genome content predicts the carbon catabolic preferences of heterotrophic bacteria.</title>
        <authorList>
            <person name="Gralka M."/>
        </authorList>
    </citation>
    <scope>NUCLEOTIDE SEQUENCE</scope>
    <source>
        <strain evidence="3">I3M17_2</strain>
    </source>
</reference>
<dbReference type="AlphaFoldDB" id="A0AAW7X205"/>
<gene>
    <name evidence="3" type="ORF">Q4521_02705</name>
</gene>